<sequence length="98" mass="10809">AEIAWRVSAIIPWLHDRQPGSSAPWGVRERAVLVPVDSFQAVTNLMATAAVDMSAEDLLAYARRNVRVRELIAQEQNNDHEAVKSLAEARAYLAALEA</sequence>
<evidence type="ECO:0000313" key="1">
    <source>
        <dbReference type="EMBL" id="MFC3986852.1"/>
    </source>
</evidence>
<organism evidence="1 2">
    <name type="scientific">Streptosporangium jomthongense</name>
    <dbReference type="NCBI Taxonomy" id="1193683"/>
    <lineage>
        <taxon>Bacteria</taxon>
        <taxon>Bacillati</taxon>
        <taxon>Actinomycetota</taxon>
        <taxon>Actinomycetes</taxon>
        <taxon>Streptosporangiales</taxon>
        <taxon>Streptosporangiaceae</taxon>
        <taxon>Streptosporangium</taxon>
    </lineage>
</organism>
<feature type="non-terminal residue" evidence="1">
    <location>
        <position position="1"/>
    </location>
</feature>
<proteinExistence type="predicted"/>
<gene>
    <name evidence="1" type="ORF">ACFOYY_42450</name>
</gene>
<keyword evidence="2" id="KW-1185">Reference proteome</keyword>
<reference evidence="2" key="1">
    <citation type="journal article" date="2019" name="Int. J. Syst. Evol. Microbiol.">
        <title>The Global Catalogue of Microorganisms (GCM) 10K type strain sequencing project: providing services to taxonomists for standard genome sequencing and annotation.</title>
        <authorList>
            <consortium name="The Broad Institute Genomics Platform"/>
            <consortium name="The Broad Institute Genome Sequencing Center for Infectious Disease"/>
            <person name="Wu L."/>
            <person name="Ma J."/>
        </authorList>
    </citation>
    <scope>NUCLEOTIDE SEQUENCE [LARGE SCALE GENOMIC DNA]</scope>
    <source>
        <strain evidence="2">TBRC 7912</strain>
    </source>
</reference>
<dbReference type="RefSeq" id="WP_386197196.1">
    <property type="nucleotide sequence ID" value="NZ_JBHSBC010000075.1"/>
</dbReference>
<dbReference type="EMBL" id="JBHSBC010000075">
    <property type="protein sequence ID" value="MFC3986852.1"/>
    <property type="molecule type" value="Genomic_DNA"/>
</dbReference>
<comment type="caution">
    <text evidence="1">The sequence shown here is derived from an EMBL/GenBank/DDBJ whole genome shotgun (WGS) entry which is preliminary data.</text>
</comment>
<dbReference type="Proteomes" id="UP001595698">
    <property type="component" value="Unassembled WGS sequence"/>
</dbReference>
<accession>A0ABV8FDS4</accession>
<name>A0ABV8FDS4_9ACTN</name>
<evidence type="ECO:0000313" key="2">
    <source>
        <dbReference type="Proteomes" id="UP001595698"/>
    </source>
</evidence>
<protein>
    <submittedName>
        <fullName evidence="1">Uncharacterized protein</fullName>
    </submittedName>
</protein>